<dbReference type="Proteomes" id="UP000256779">
    <property type="component" value="Unassembled WGS sequence"/>
</dbReference>
<gene>
    <name evidence="1" type="ORF">C7460_1591</name>
</gene>
<reference evidence="1 2" key="1">
    <citation type="submission" date="2018-07" db="EMBL/GenBank/DDBJ databases">
        <title>Genomic Encyclopedia of Type Strains, Phase IV (KMG-IV): sequencing the most valuable type-strain genomes for metagenomic binning, comparative biology and taxonomic classification.</title>
        <authorList>
            <person name="Goeker M."/>
        </authorList>
    </citation>
    <scope>NUCLEOTIDE SEQUENCE [LARGE SCALE GENOMIC DNA]</scope>
    <source>
        <strain evidence="1 2">DSM 4134</strain>
    </source>
</reference>
<organism evidence="1 2">
    <name type="scientific">Marinoscillum furvescens DSM 4134</name>
    <dbReference type="NCBI Taxonomy" id="1122208"/>
    <lineage>
        <taxon>Bacteria</taxon>
        <taxon>Pseudomonadati</taxon>
        <taxon>Bacteroidota</taxon>
        <taxon>Cytophagia</taxon>
        <taxon>Cytophagales</taxon>
        <taxon>Reichenbachiellaceae</taxon>
        <taxon>Marinoscillum</taxon>
    </lineage>
</organism>
<evidence type="ECO:0000313" key="2">
    <source>
        <dbReference type="Proteomes" id="UP000256779"/>
    </source>
</evidence>
<protein>
    <submittedName>
        <fullName evidence="1">Uncharacterized protein</fullName>
    </submittedName>
</protein>
<dbReference type="AlphaFoldDB" id="A0A3D9KVG9"/>
<dbReference type="RefSeq" id="WP_115870565.1">
    <property type="nucleotide sequence ID" value="NZ_QREG01000059.1"/>
</dbReference>
<evidence type="ECO:0000313" key="1">
    <source>
        <dbReference type="EMBL" id="RED91134.1"/>
    </source>
</evidence>
<dbReference type="OrthoDB" id="362700at2"/>
<accession>A0A3D9KVG9</accession>
<keyword evidence="2" id="KW-1185">Reference proteome</keyword>
<dbReference type="EMBL" id="QREG01000059">
    <property type="protein sequence ID" value="RED91134.1"/>
    <property type="molecule type" value="Genomic_DNA"/>
</dbReference>
<sequence length="227" mass="26281">MGTWSEKIKDNDTTLDIYTKFFERYNAGENPTSVSKEIRREFQEYFSDSDDRNNSLIGLALAQWETKSLEPELLQNIVDLISSGDDLKVWKDLGANEKSLKKRQKELEKFLTLISNERPKAKRRVRPKIEFSATEILRTISPDNQKELVVQDEYSNGEYIHTSGIMNWFSGGGAGIFYHNKANSKLTANWIDTQNIVLTHEPRLNFSKKENKAFFSGDEVHFNYREG</sequence>
<name>A0A3D9KVG9_MARFU</name>
<comment type="caution">
    <text evidence="1">The sequence shown here is derived from an EMBL/GenBank/DDBJ whole genome shotgun (WGS) entry which is preliminary data.</text>
</comment>
<proteinExistence type="predicted"/>